<dbReference type="Gene3D" id="3.10.580.10">
    <property type="entry name" value="CBS-domain"/>
    <property type="match status" value="1"/>
</dbReference>
<dbReference type="InterPro" id="IPR046342">
    <property type="entry name" value="CBS_dom_sf"/>
</dbReference>
<feature type="domain" description="CBS" evidence="3">
    <location>
        <begin position="7"/>
        <end position="64"/>
    </location>
</feature>
<reference evidence="5" key="1">
    <citation type="submission" date="2017-05" db="EMBL/GenBank/DDBJ databases">
        <title>Complete and WGS of Bordetella genogroups.</title>
        <authorList>
            <person name="Spilker T."/>
            <person name="Lipuma J."/>
        </authorList>
    </citation>
    <scope>NUCLEOTIDE SEQUENCE [LARGE SCALE GENOMIC DNA]</scope>
    <source>
        <strain evidence="5">AU16122</strain>
    </source>
</reference>
<evidence type="ECO:0000259" key="3">
    <source>
        <dbReference type="PROSITE" id="PS51371"/>
    </source>
</evidence>
<feature type="domain" description="CBS" evidence="3">
    <location>
        <begin position="97"/>
        <end position="151"/>
    </location>
</feature>
<organism evidence="4 5">
    <name type="scientific">Bordetella genomosp. 10</name>
    <dbReference type="NCBI Taxonomy" id="1416804"/>
    <lineage>
        <taxon>Bacteria</taxon>
        <taxon>Pseudomonadati</taxon>
        <taxon>Pseudomonadota</taxon>
        <taxon>Betaproteobacteria</taxon>
        <taxon>Burkholderiales</taxon>
        <taxon>Alcaligenaceae</taxon>
        <taxon>Bordetella</taxon>
    </lineage>
</organism>
<dbReference type="PROSITE" id="PS51371">
    <property type="entry name" value="CBS"/>
    <property type="match status" value="2"/>
</dbReference>
<dbReference type="PANTHER" id="PTHR43080:SF2">
    <property type="entry name" value="CBS DOMAIN-CONTAINING PROTEIN"/>
    <property type="match status" value="1"/>
</dbReference>
<dbReference type="Pfam" id="PF00571">
    <property type="entry name" value="CBS"/>
    <property type="match status" value="2"/>
</dbReference>
<dbReference type="SUPFAM" id="SSF54631">
    <property type="entry name" value="CBS-domain pair"/>
    <property type="match status" value="1"/>
</dbReference>
<evidence type="ECO:0000256" key="2">
    <source>
        <dbReference type="PROSITE-ProRule" id="PRU00703"/>
    </source>
</evidence>
<dbReference type="CDD" id="cd04586">
    <property type="entry name" value="CBS_pair_BON_assoc"/>
    <property type="match status" value="1"/>
</dbReference>
<dbReference type="OrthoDB" id="9808528at2"/>
<evidence type="ECO:0000256" key="1">
    <source>
        <dbReference type="ARBA" id="ARBA00023122"/>
    </source>
</evidence>
<sequence>MLARDIMTRQPITVSVHASVASVIRLMVDRQISAVIVTGAGDAVLGIVSEGDIVHRQGSMHQARLDHWLALLAEGEPLNEAFLHSLQLSERSVGTIMSAPVITLDESASLAEIADILDKHRIKRVPITSHGKLVGIVSRRDMLRALINTGA</sequence>
<dbReference type="InterPro" id="IPR051257">
    <property type="entry name" value="Diverse_CBS-Domain"/>
</dbReference>
<dbReference type="SMART" id="SM00116">
    <property type="entry name" value="CBS"/>
    <property type="match status" value="2"/>
</dbReference>
<dbReference type="Proteomes" id="UP000216020">
    <property type="component" value="Unassembled WGS sequence"/>
</dbReference>
<dbReference type="AlphaFoldDB" id="A0A261S2M9"/>
<dbReference type="InterPro" id="IPR000644">
    <property type="entry name" value="CBS_dom"/>
</dbReference>
<keyword evidence="5" id="KW-1185">Reference proteome</keyword>
<name>A0A261S2M9_9BORD</name>
<accession>A0A261S2M9</accession>
<dbReference type="EMBL" id="NEVM01000005">
    <property type="protein sequence ID" value="OZI31237.1"/>
    <property type="molecule type" value="Genomic_DNA"/>
</dbReference>
<protein>
    <submittedName>
        <fullName evidence="4">CBS domain-containing protein</fullName>
    </submittedName>
</protein>
<evidence type="ECO:0000313" key="5">
    <source>
        <dbReference type="Proteomes" id="UP000216020"/>
    </source>
</evidence>
<proteinExistence type="predicted"/>
<dbReference type="PANTHER" id="PTHR43080">
    <property type="entry name" value="CBS DOMAIN-CONTAINING PROTEIN CBSX3, MITOCHONDRIAL"/>
    <property type="match status" value="1"/>
</dbReference>
<gene>
    <name evidence="4" type="ORF">CAL29_25250</name>
</gene>
<dbReference type="RefSeq" id="WP_094855651.1">
    <property type="nucleotide sequence ID" value="NZ_NEVM01000005.1"/>
</dbReference>
<keyword evidence="1 2" id="KW-0129">CBS domain</keyword>
<comment type="caution">
    <text evidence="4">The sequence shown here is derived from an EMBL/GenBank/DDBJ whole genome shotgun (WGS) entry which is preliminary data.</text>
</comment>
<evidence type="ECO:0000313" key="4">
    <source>
        <dbReference type="EMBL" id="OZI31237.1"/>
    </source>
</evidence>